<dbReference type="AlphaFoldDB" id="A0A2G5UY56"/>
<evidence type="ECO:0000256" key="10">
    <source>
        <dbReference type="SAM" id="Phobius"/>
    </source>
</evidence>
<evidence type="ECO:0000256" key="5">
    <source>
        <dbReference type="ARBA" id="ARBA00022737"/>
    </source>
</evidence>
<feature type="transmembrane region" description="Helical" evidence="10">
    <location>
        <begin position="66"/>
        <end position="86"/>
    </location>
</feature>
<reference evidence="12" key="1">
    <citation type="submission" date="2017-10" db="EMBL/GenBank/DDBJ databases">
        <title>Rapid genome shrinkage in a self-fertile nematode reveals novel sperm competition proteins.</title>
        <authorList>
            <person name="Yin D."/>
            <person name="Schwarz E.M."/>
            <person name="Thomas C.G."/>
            <person name="Felde R.L."/>
            <person name="Korf I.F."/>
            <person name="Cutter A.D."/>
            <person name="Schartner C.M."/>
            <person name="Ralston E.J."/>
            <person name="Meyer B.J."/>
            <person name="Haag E.S."/>
        </authorList>
    </citation>
    <scope>NUCLEOTIDE SEQUENCE [LARGE SCALE GENOMIC DNA]</scope>
    <source>
        <strain evidence="12">JU1422</strain>
    </source>
</reference>
<dbReference type="SUPFAM" id="SSF103506">
    <property type="entry name" value="Mitochondrial carrier"/>
    <property type="match status" value="1"/>
</dbReference>
<keyword evidence="5" id="KW-0677">Repeat</keyword>
<dbReference type="GO" id="GO:0006862">
    <property type="term" value="P:nucleotide transport"/>
    <property type="evidence" value="ECO:0007669"/>
    <property type="project" value="InterPro"/>
</dbReference>
<evidence type="ECO:0000256" key="8">
    <source>
        <dbReference type="PROSITE-ProRule" id="PRU00282"/>
    </source>
</evidence>
<keyword evidence="12" id="KW-1185">Reference proteome</keyword>
<evidence type="ECO:0000256" key="7">
    <source>
        <dbReference type="ARBA" id="ARBA00023136"/>
    </source>
</evidence>
<comment type="similarity">
    <text evidence="2 9">Belongs to the mitochondrial carrier (TC 2.A.29) family.</text>
</comment>
<dbReference type="InterPro" id="IPR018108">
    <property type="entry name" value="MCP_transmembrane"/>
</dbReference>
<evidence type="ECO:0000256" key="1">
    <source>
        <dbReference type="ARBA" id="ARBA00004141"/>
    </source>
</evidence>
<evidence type="ECO:0000256" key="6">
    <source>
        <dbReference type="ARBA" id="ARBA00022989"/>
    </source>
</evidence>
<dbReference type="EMBL" id="PDUG01000002">
    <property type="protein sequence ID" value="PIC44351.1"/>
    <property type="molecule type" value="Genomic_DNA"/>
</dbReference>
<protein>
    <recommendedName>
        <fullName evidence="13">Mitochondrial carrier protein</fullName>
    </recommendedName>
</protein>
<keyword evidence="7 8" id="KW-0472">Membrane</keyword>
<comment type="subcellular location">
    <subcellularLocation>
        <location evidence="1">Membrane</location>
        <topology evidence="1">Multi-pass membrane protein</topology>
    </subcellularLocation>
</comment>
<dbReference type="OrthoDB" id="428293at2759"/>
<evidence type="ECO:0008006" key="13">
    <source>
        <dbReference type="Google" id="ProtNLM"/>
    </source>
</evidence>
<dbReference type="FunFam" id="1.50.40.10:FF:000264">
    <property type="entry name" value="SLC (SoLute Carrier) homolog"/>
    <property type="match status" value="1"/>
</dbReference>
<dbReference type="PROSITE" id="PS50920">
    <property type="entry name" value="SOLCAR"/>
    <property type="match status" value="3"/>
</dbReference>
<dbReference type="GO" id="GO:0016020">
    <property type="term" value="C:membrane"/>
    <property type="evidence" value="ECO:0007669"/>
    <property type="project" value="UniProtKB-SubCell"/>
</dbReference>
<name>A0A2G5UY56_9PELO</name>
<dbReference type="FunFam" id="1.50.40.10:FF:000223">
    <property type="entry name" value="SLC (SoLute Carrier) homolog"/>
    <property type="match status" value="1"/>
</dbReference>
<organism evidence="11 12">
    <name type="scientific">Caenorhabditis nigoni</name>
    <dbReference type="NCBI Taxonomy" id="1611254"/>
    <lineage>
        <taxon>Eukaryota</taxon>
        <taxon>Metazoa</taxon>
        <taxon>Ecdysozoa</taxon>
        <taxon>Nematoda</taxon>
        <taxon>Chromadorea</taxon>
        <taxon>Rhabditida</taxon>
        <taxon>Rhabditina</taxon>
        <taxon>Rhabditomorpha</taxon>
        <taxon>Rhabditoidea</taxon>
        <taxon>Rhabditidae</taxon>
        <taxon>Peloderinae</taxon>
        <taxon>Caenorhabditis</taxon>
    </lineage>
</organism>
<evidence type="ECO:0000313" key="12">
    <source>
        <dbReference type="Proteomes" id="UP000230233"/>
    </source>
</evidence>
<evidence type="ECO:0000256" key="9">
    <source>
        <dbReference type="RuleBase" id="RU000488"/>
    </source>
</evidence>
<feature type="repeat" description="Solcar" evidence="8">
    <location>
        <begin position="104"/>
        <end position="192"/>
    </location>
</feature>
<evidence type="ECO:0000256" key="4">
    <source>
        <dbReference type="ARBA" id="ARBA00022692"/>
    </source>
</evidence>
<keyword evidence="6 10" id="KW-1133">Transmembrane helix</keyword>
<dbReference type="Proteomes" id="UP000230233">
    <property type="component" value="Chromosome II"/>
</dbReference>
<gene>
    <name evidence="11" type="primary">Cni-slc-25A32</name>
    <name evidence="11" type="synonym">Cnig_chr_II.g4744</name>
    <name evidence="11" type="ORF">B9Z55_004744</name>
</gene>
<accession>A0A2G5UY56</accession>
<feature type="repeat" description="Solcar" evidence="8">
    <location>
        <begin position="205"/>
        <end position="289"/>
    </location>
</feature>
<keyword evidence="3 9" id="KW-0813">Transport</keyword>
<dbReference type="GO" id="GO:0055085">
    <property type="term" value="P:transmembrane transport"/>
    <property type="evidence" value="ECO:0007669"/>
    <property type="project" value="InterPro"/>
</dbReference>
<proteinExistence type="inferred from homology"/>
<evidence type="ECO:0000313" key="11">
    <source>
        <dbReference type="EMBL" id="PIC44351.1"/>
    </source>
</evidence>
<dbReference type="STRING" id="1611254.A0A2G5UY56"/>
<feature type="repeat" description="Solcar" evidence="8">
    <location>
        <begin position="6"/>
        <end position="95"/>
    </location>
</feature>
<dbReference type="PANTHER" id="PTHR45683">
    <property type="entry name" value="MITOCHONDRIAL NICOTINAMIDE ADENINE DINUCLEOTIDE TRANSPORTER 1-RELATED-RELATED"/>
    <property type="match status" value="1"/>
</dbReference>
<evidence type="ECO:0000256" key="3">
    <source>
        <dbReference type="ARBA" id="ARBA00022448"/>
    </source>
</evidence>
<dbReference type="Gene3D" id="1.50.40.10">
    <property type="entry name" value="Mitochondrial carrier domain"/>
    <property type="match status" value="2"/>
</dbReference>
<keyword evidence="4 8" id="KW-0812">Transmembrane</keyword>
<comment type="caution">
    <text evidence="11">The sequence shown here is derived from an EMBL/GenBank/DDBJ whole genome shotgun (WGS) entry which is preliminary data.</text>
</comment>
<dbReference type="Pfam" id="PF00153">
    <property type="entry name" value="Mito_carr"/>
    <property type="match status" value="3"/>
</dbReference>
<dbReference type="InterPro" id="IPR023395">
    <property type="entry name" value="MCP_dom_sf"/>
</dbReference>
<evidence type="ECO:0000256" key="2">
    <source>
        <dbReference type="ARBA" id="ARBA00006375"/>
    </source>
</evidence>
<dbReference type="InterPro" id="IPR044712">
    <property type="entry name" value="SLC25A32-like"/>
</dbReference>
<feature type="transmembrane region" description="Helical" evidence="10">
    <location>
        <begin position="106"/>
        <end position="129"/>
    </location>
</feature>
<sequence>MKIPDLTNYEHLIGGFCGGVTSTVVCHPFDLLKVRFSANEGNPLRPQYTSYADAVRKIIRVEGVRGLYQGITPSVIGAAVSWGLYFQWYNTLRAKINEEFSTGSEMVSNFISGSVVGSAIMCITNPIWLTKTRLCLQYENQQTKKYSGMIDCMRQTVQQEGFFGLYRGFVTGVIGTSHGAVQIASYSWMLDKRREALGLPKDSFISQTDYTVASAISKTLATTVTFPYQVLRTRMQDHNTDSRGVWRTTLRTIQNEGFSGLWKGCVIANVRQLPAAIVVFLTYENVKRLVRMTENQG</sequence>